<evidence type="ECO:0000313" key="1">
    <source>
        <dbReference type="EMBL" id="KAF0771003.1"/>
    </source>
</evidence>
<sequence length="214" mass="25508">MKKRNHSSVHIGNFYLDDLQNTLVAIYKILKNIYGMKLNKKKTKVMVCSKTNSVRLNINIHNEQIKQVQQFTYLGSNITEDDRSKTNIIYRIAQAKRAFLDKNHILTTKSVSLEIRKKFLKSYIWSIALFGSKTWTINSTKRNRLEAFEMWCYRKMLKIPWTEKVTNKEVLDKIKEQRQIWKNVEGHIARGRPRAEYMTQIMQDTNKRSYKDLK</sequence>
<accession>A0A6G0ZJ57</accession>
<keyword evidence="2" id="KW-1185">Reference proteome</keyword>
<keyword evidence="1" id="KW-0695">RNA-directed DNA polymerase</keyword>
<gene>
    <name evidence="1" type="ORF">FWK35_00014394</name>
</gene>
<keyword evidence="1" id="KW-0548">Nucleotidyltransferase</keyword>
<dbReference type="AlphaFoldDB" id="A0A6G0ZJ57"/>
<comment type="caution">
    <text evidence="1">The sequence shown here is derived from an EMBL/GenBank/DDBJ whole genome shotgun (WGS) entry which is preliminary data.</text>
</comment>
<dbReference type="GO" id="GO:0003964">
    <property type="term" value="F:RNA-directed DNA polymerase activity"/>
    <property type="evidence" value="ECO:0007669"/>
    <property type="project" value="UniProtKB-KW"/>
</dbReference>
<evidence type="ECO:0000313" key="2">
    <source>
        <dbReference type="Proteomes" id="UP000478052"/>
    </source>
</evidence>
<protein>
    <submittedName>
        <fullName evidence="1">LINE-1 reverse transcriptase</fullName>
    </submittedName>
</protein>
<dbReference type="OrthoDB" id="6591873at2759"/>
<reference evidence="1 2" key="1">
    <citation type="submission" date="2019-08" db="EMBL/GenBank/DDBJ databases">
        <title>Whole genome of Aphis craccivora.</title>
        <authorList>
            <person name="Voronova N.V."/>
            <person name="Shulinski R.S."/>
            <person name="Bandarenka Y.V."/>
            <person name="Zhorov D.G."/>
            <person name="Warner D."/>
        </authorList>
    </citation>
    <scope>NUCLEOTIDE SEQUENCE [LARGE SCALE GENOMIC DNA]</scope>
    <source>
        <strain evidence="1">180601</strain>
        <tissue evidence="1">Whole Body</tissue>
    </source>
</reference>
<dbReference type="EMBL" id="VUJU01000353">
    <property type="protein sequence ID" value="KAF0771003.1"/>
    <property type="molecule type" value="Genomic_DNA"/>
</dbReference>
<proteinExistence type="predicted"/>
<keyword evidence="1" id="KW-0808">Transferase</keyword>
<name>A0A6G0ZJ57_APHCR</name>
<dbReference type="PANTHER" id="PTHR47027">
    <property type="entry name" value="REVERSE TRANSCRIPTASE DOMAIN-CONTAINING PROTEIN"/>
    <property type="match status" value="1"/>
</dbReference>
<dbReference type="Proteomes" id="UP000478052">
    <property type="component" value="Unassembled WGS sequence"/>
</dbReference>
<dbReference type="PANTHER" id="PTHR47027:SF8">
    <property type="entry name" value="RIBONUCLEASE H"/>
    <property type="match status" value="1"/>
</dbReference>
<organism evidence="1 2">
    <name type="scientific">Aphis craccivora</name>
    <name type="common">Cowpea aphid</name>
    <dbReference type="NCBI Taxonomy" id="307492"/>
    <lineage>
        <taxon>Eukaryota</taxon>
        <taxon>Metazoa</taxon>
        <taxon>Ecdysozoa</taxon>
        <taxon>Arthropoda</taxon>
        <taxon>Hexapoda</taxon>
        <taxon>Insecta</taxon>
        <taxon>Pterygota</taxon>
        <taxon>Neoptera</taxon>
        <taxon>Paraneoptera</taxon>
        <taxon>Hemiptera</taxon>
        <taxon>Sternorrhyncha</taxon>
        <taxon>Aphidomorpha</taxon>
        <taxon>Aphidoidea</taxon>
        <taxon>Aphididae</taxon>
        <taxon>Aphidini</taxon>
        <taxon>Aphis</taxon>
        <taxon>Aphis</taxon>
    </lineage>
</organism>